<dbReference type="InterPro" id="IPR019734">
    <property type="entry name" value="TPR_rpt"/>
</dbReference>
<keyword evidence="2 3" id="KW-0802">TPR repeat</keyword>
<evidence type="ECO:0000256" key="1">
    <source>
        <dbReference type="ARBA" id="ARBA00022737"/>
    </source>
</evidence>
<dbReference type="Proteomes" id="UP000184050">
    <property type="component" value="Unassembled WGS sequence"/>
</dbReference>
<evidence type="ECO:0000256" key="3">
    <source>
        <dbReference type="PROSITE-ProRule" id="PRU00339"/>
    </source>
</evidence>
<gene>
    <name evidence="5" type="ORF">SAMN05444280_107132</name>
</gene>
<dbReference type="AlphaFoldDB" id="A0A1M6EV79"/>
<dbReference type="SUPFAM" id="SSF48452">
    <property type="entry name" value="TPR-like"/>
    <property type="match status" value="1"/>
</dbReference>
<feature type="domain" description="Cytochrome c-type biogenesis protein H TPR" evidence="4">
    <location>
        <begin position="39"/>
        <end position="143"/>
    </location>
</feature>
<dbReference type="EMBL" id="FQZE01000007">
    <property type="protein sequence ID" value="SHI89322.1"/>
    <property type="molecule type" value="Genomic_DNA"/>
</dbReference>
<dbReference type="Pfam" id="PF13181">
    <property type="entry name" value="TPR_8"/>
    <property type="match status" value="1"/>
</dbReference>
<feature type="repeat" description="TPR" evidence="3">
    <location>
        <begin position="81"/>
        <end position="114"/>
    </location>
</feature>
<feature type="repeat" description="TPR" evidence="3">
    <location>
        <begin position="47"/>
        <end position="80"/>
    </location>
</feature>
<dbReference type="InterPro" id="IPR056413">
    <property type="entry name" value="TPR_CcmH_CycH"/>
</dbReference>
<proteinExistence type="predicted"/>
<dbReference type="STRING" id="1168035.SAMN05444280_107132"/>
<name>A0A1M6EV79_9BACT</name>
<dbReference type="SMART" id="SM00028">
    <property type="entry name" value="TPR"/>
    <property type="match status" value="7"/>
</dbReference>
<keyword evidence="6" id="KW-1185">Reference proteome</keyword>
<dbReference type="OrthoDB" id="638548at2"/>
<evidence type="ECO:0000256" key="2">
    <source>
        <dbReference type="ARBA" id="ARBA00022803"/>
    </source>
</evidence>
<dbReference type="PANTHER" id="PTHR44186:SF1">
    <property type="entry name" value="BARDET-BIEDL SYNDROME 4 PROTEIN"/>
    <property type="match status" value="1"/>
</dbReference>
<dbReference type="InterPro" id="IPR011990">
    <property type="entry name" value="TPR-like_helical_dom_sf"/>
</dbReference>
<reference evidence="5 6" key="1">
    <citation type="submission" date="2016-11" db="EMBL/GenBank/DDBJ databases">
        <authorList>
            <person name="Jaros S."/>
            <person name="Januszkiewicz K."/>
            <person name="Wedrychowicz H."/>
        </authorList>
    </citation>
    <scope>NUCLEOTIDE SEQUENCE [LARGE SCALE GENOMIC DNA]</scope>
    <source>
        <strain evidence="5 6">DSM 27063</strain>
    </source>
</reference>
<dbReference type="Gene3D" id="1.25.40.10">
    <property type="entry name" value="Tetratricopeptide repeat domain"/>
    <property type="match status" value="2"/>
</dbReference>
<dbReference type="PROSITE" id="PS50005">
    <property type="entry name" value="TPR"/>
    <property type="match status" value="3"/>
</dbReference>
<evidence type="ECO:0000313" key="6">
    <source>
        <dbReference type="Proteomes" id="UP000184050"/>
    </source>
</evidence>
<evidence type="ECO:0000313" key="5">
    <source>
        <dbReference type="EMBL" id="SHI89322.1"/>
    </source>
</evidence>
<protein>
    <submittedName>
        <fullName evidence="5">Tetratricopeptide repeat-containing protein</fullName>
    </submittedName>
</protein>
<accession>A0A1M6EV79</accession>
<keyword evidence="1" id="KW-0677">Repeat</keyword>
<organism evidence="5 6">
    <name type="scientific">Tangfeifania diversioriginum</name>
    <dbReference type="NCBI Taxonomy" id="1168035"/>
    <lineage>
        <taxon>Bacteria</taxon>
        <taxon>Pseudomonadati</taxon>
        <taxon>Bacteroidota</taxon>
        <taxon>Bacteroidia</taxon>
        <taxon>Marinilabiliales</taxon>
        <taxon>Prolixibacteraceae</taxon>
        <taxon>Tangfeifania</taxon>
    </lineage>
</organism>
<dbReference type="RefSeq" id="WP_073167483.1">
    <property type="nucleotide sequence ID" value="NZ_FQZE01000007.1"/>
</dbReference>
<dbReference type="PANTHER" id="PTHR44186">
    <property type="match status" value="1"/>
</dbReference>
<evidence type="ECO:0000259" key="4">
    <source>
        <dbReference type="Pfam" id="PF23914"/>
    </source>
</evidence>
<dbReference type="Pfam" id="PF23914">
    <property type="entry name" value="TPR_CcmH_CycH"/>
    <property type="match status" value="1"/>
</dbReference>
<sequence>MNKILLILLLIPTIVFSQEKIDLLILKRDYNEALQQIEKRIHEKPDAGLFMKKGIVFNQMQNYREAVNAFSKAWELQPDNPEINIELADALSTLGNHHDATEHYQRATEEQPENLPIAGKLGRNYIQLKKYRKAFSVFENIYQADSSNVYWNKQYAFCAYQIRKKEQATRLYEKVLELNPRDYSSYFNLMKLYAARKNNDKIVALFNKGIKQFPGDPDFYLEMANFQFGLRNYESAKAEFENYYSAGGDSVYKINLNYAICCYFAGYEKQSLKVLRSLYSLNPNDSFVLFYRSLCNKKLVNYEKAEEYMEAAIEMSYPTYLPEMYHHLGQILGQQRKFKESIEALKKTYELNPSAHEVLFEIATTYEEFNSNKTLALNYYQIYLKEGGEEAKNVTYALNRIERIKEDMFFED</sequence>
<feature type="repeat" description="TPR" evidence="3">
    <location>
        <begin position="322"/>
        <end position="355"/>
    </location>
</feature>